<proteinExistence type="predicted"/>
<reference evidence="1 2" key="1">
    <citation type="submission" date="2016-11" db="EMBL/GenBank/DDBJ databases">
        <authorList>
            <person name="Jaros S."/>
            <person name="Januszkiewicz K."/>
            <person name="Wedrychowicz H."/>
        </authorList>
    </citation>
    <scope>NUCLEOTIDE SEQUENCE [LARGE SCALE GENOMIC DNA]</scope>
    <source>
        <strain evidence="1 2">DSM 22807</strain>
    </source>
</reference>
<evidence type="ECO:0000313" key="2">
    <source>
        <dbReference type="Proteomes" id="UP000184232"/>
    </source>
</evidence>
<organism evidence="1 2">
    <name type="scientific">Flavobacterium haoranii</name>
    <dbReference type="NCBI Taxonomy" id="683124"/>
    <lineage>
        <taxon>Bacteria</taxon>
        <taxon>Pseudomonadati</taxon>
        <taxon>Bacteroidota</taxon>
        <taxon>Flavobacteriia</taxon>
        <taxon>Flavobacteriales</taxon>
        <taxon>Flavobacteriaceae</taxon>
        <taxon>Flavobacterium</taxon>
    </lineage>
</organism>
<dbReference type="AlphaFoldDB" id="A0A1M6C7D8"/>
<sequence length="67" mass="8027">MKLKNQRVCIYPKDIQRITGKSYRQSTRLLQKIKKDLNKLENEFLTIDEFCTYSGIKYEQVTHLIFG</sequence>
<protein>
    <submittedName>
        <fullName evidence="1">Uncharacterized protein</fullName>
    </submittedName>
</protein>
<evidence type="ECO:0000313" key="1">
    <source>
        <dbReference type="EMBL" id="SHI56909.1"/>
    </source>
</evidence>
<gene>
    <name evidence="1" type="ORF">SAMN05444337_0300</name>
</gene>
<dbReference type="EMBL" id="FQZH01000001">
    <property type="protein sequence ID" value="SHI56909.1"/>
    <property type="molecule type" value="Genomic_DNA"/>
</dbReference>
<keyword evidence="2" id="KW-1185">Reference proteome</keyword>
<accession>A0A1M6C7D8</accession>
<dbReference type="STRING" id="683124.SAMN05444337_0300"/>
<dbReference type="OrthoDB" id="711499at2"/>
<dbReference type="Proteomes" id="UP000184232">
    <property type="component" value="Unassembled WGS sequence"/>
</dbReference>
<name>A0A1M6C7D8_9FLAO</name>